<dbReference type="Proteomes" id="UP000072189">
    <property type="component" value="Unassembled WGS sequence"/>
</dbReference>
<sequence length="425" mass="42824">MIPRTPVRRAAAVLAVLALGLAGCTATSTRAAGSSDGSGVIGVALPSTTDAGWEHAGEAVASELRDRGYRVDLEYAADDARTQASQVQNMLTKGVDAVIVAPLSAEELAAPAELADEDGVPVALLGRGLAVSGAGFAAVVEPEELGRAQAQALLDALDAGQGADATDPTPAPGTETPESAAPESAAPETVAPDDVGPTSPAGPVELTVLAGAADDAWEQRRHAASIEALTPAVDEGRLVIASGATWDEAAVDADPLDVSDAAEKRVRNAVAEADARGETAGRTAFLALGDDVTRGVVTALTTDPPVSETASPTPSPSPAAERSTPTAERPDPIVVVSGADVGTVRALEQGTLTATVFADTRDLAAPIADAVEALLDEREPESDGTEIPGSTDVPAVAVGPQTVRADDITRVLLDTGWMTPEELSG</sequence>
<feature type="region of interest" description="Disordered" evidence="3">
    <location>
        <begin position="301"/>
        <end position="332"/>
    </location>
</feature>
<dbReference type="AlphaFoldDB" id="A0A147FCQ4"/>
<protein>
    <recommendedName>
        <fullName evidence="5">Periplasmic binding protein domain-containing protein</fullName>
    </recommendedName>
</protein>
<evidence type="ECO:0000256" key="1">
    <source>
        <dbReference type="ARBA" id="ARBA00004196"/>
    </source>
</evidence>
<dbReference type="SUPFAM" id="SSF53822">
    <property type="entry name" value="Periplasmic binding protein-like I"/>
    <property type="match status" value="1"/>
</dbReference>
<dbReference type="InterPro" id="IPR050555">
    <property type="entry name" value="Bact_Solute-Bind_Prot2"/>
</dbReference>
<evidence type="ECO:0000259" key="5">
    <source>
        <dbReference type="Pfam" id="PF13407"/>
    </source>
</evidence>
<dbReference type="RefSeq" id="WP_058612943.1">
    <property type="nucleotide sequence ID" value="NZ_LDRV01000003.1"/>
</dbReference>
<feature type="compositionally biased region" description="Low complexity" evidence="3">
    <location>
        <begin position="304"/>
        <end position="327"/>
    </location>
</feature>
<evidence type="ECO:0000313" key="7">
    <source>
        <dbReference type="Proteomes" id="UP000072189"/>
    </source>
</evidence>
<evidence type="ECO:0000313" key="6">
    <source>
        <dbReference type="EMBL" id="KTS14270.1"/>
    </source>
</evidence>
<evidence type="ECO:0000256" key="4">
    <source>
        <dbReference type="SAM" id="SignalP"/>
    </source>
</evidence>
<organism evidence="6 7">
    <name type="scientific">Microbacterium testaceum</name>
    <name type="common">Aureobacterium testaceum</name>
    <name type="synonym">Brevibacterium testaceum</name>
    <dbReference type="NCBI Taxonomy" id="2033"/>
    <lineage>
        <taxon>Bacteria</taxon>
        <taxon>Bacillati</taxon>
        <taxon>Actinomycetota</taxon>
        <taxon>Actinomycetes</taxon>
        <taxon>Micrococcales</taxon>
        <taxon>Microbacteriaceae</taxon>
        <taxon>Microbacterium</taxon>
    </lineage>
</organism>
<feature type="compositionally biased region" description="Low complexity" evidence="3">
    <location>
        <begin position="174"/>
        <end position="189"/>
    </location>
</feature>
<dbReference type="Gene3D" id="3.40.50.2300">
    <property type="match status" value="2"/>
</dbReference>
<feature type="region of interest" description="Disordered" evidence="3">
    <location>
        <begin position="160"/>
        <end position="203"/>
    </location>
</feature>
<feature type="signal peptide" evidence="4">
    <location>
        <begin position="1"/>
        <end position="31"/>
    </location>
</feature>
<dbReference type="PANTHER" id="PTHR30036:SF1">
    <property type="entry name" value="D-XYLOSE-BINDING PERIPLASMIC PROTEIN"/>
    <property type="match status" value="1"/>
</dbReference>
<evidence type="ECO:0000256" key="2">
    <source>
        <dbReference type="ARBA" id="ARBA00022729"/>
    </source>
</evidence>
<accession>A0A147FCQ4</accession>
<dbReference type="InterPro" id="IPR025997">
    <property type="entry name" value="SBP_2_dom"/>
</dbReference>
<dbReference type="EMBL" id="LDRV01000003">
    <property type="protein sequence ID" value="KTS14270.1"/>
    <property type="molecule type" value="Genomic_DNA"/>
</dbReference>
<keyword evidence="2 4" id="KW-0732">Signal</keyword>
<dbReference type="InterPro" id="IPR028082">
    <property type="entry name" value="Peripla_BP_I"/>
</dbReference>
<feature type="chain" id="PRO_5007545156" description="Periplasmic binding protein domain-containing protein" evidence="4">
    <location>
        <begin position="32"/>
        <end position="425"/>
    </location>
</feature>
<dbReference type="PROSITE" id="PS51257">
    <property type="entry name" value="PROKAR_LIPOPROTEIN"/>
    <property type="match status" value="1"/>
</dbReference>
<gene>
    <name evidence="6" type="ORF">RSA3_00765</name>
</gene>
<comment type="subcellular location">
    <subcellularLocation>
        <location evidence="1">Cell envelope</location>
    </subcellularLocation>
</comment>
<evidence type="ECO:0000256" key="3">
    <source>
        <dbReference type="SAM" id="MobiDB-lite"/>
    </source>
</evidence>
<dbReference type="PANTHER" id="PTHR30036">
    <property type="entry name" value="D-XYLOSE-BINDING PERIPLASMIC PROTEIN"/>
    <property type="match status" value="1"/>
</dbReference>
<dbReference type="GO" id="GO:0030246">
    <property type="term" value="F:carbohydrate binding"/>
    <property type="evidence" value="ECO:0007669"/>
    <property type="project" value="TreeGrafter"/>
</dbReference>
<dbReference type="Pfam" id="PF13407">
    <property type="entry name" value="Peripla_BP_4"/>
    <property type="match status" value="1"/>
</dbReference>
<name>A0A147FCQ4_MICTE</name>
<proteinExistence type="predicted"/>
<feature type="domain" description="Periplasmic binding protein" evidence="5">
    <location>
        <begin position="41"/>
        <end position="377"/>
    </location>
</feature>
<comment type="caution">
    <text evidence="6">The sequence shown here is derived from an EMBL/GenBank/DDBJ whole genome shotgun (WGS) entry which is preliminary data.</text>
</comment>
<dbReference type="GO" id="GO:0030288">
    <property type="term" value="C:outer membrane-bounded periplasmic space"/>
    <property type="evidence" value="ECO:0007669"/>
    <property type="project" value="TreeGrafter"/>
</dbReference>
<dbReference type="PATRIC" id="fig|2033.7.peg.1673"/>
<reference evidence="6 7" key="1">
    <citation type="journal article" date="2016" name="Front. Microbiol.">
        <title>Genomic Resource of Rice Seed Associated Bacteria.</title>
        <authorList>
            <person name="Midha S."/>
            <person name="Bansal K."/>
            <person name="Sharma S."/>
            <person name="Kumar N."/>
            <person name="Patil P.P."/>
            <person name="Chaudhry V."/>
            <person name="Patil P.B."/>
        </authorList>
    </citation>
    <scope>NUCLEOTIDE SEQUENCE [LARGE SCALE GENOMIC DNA]</scope>
    <source>
        <strain evidence="6 7">RSA3</strain>
    </source>
</reference>